<dbReference type="InParanoid" id="A0A0C2X7B5"/>
<protein>
    <submittedName>
        <fullName evidence="1">Uncharacterized protein</fullName>
    </submittedName>
</protein>
<dbReference type="HOGENOM" id="CLU_078038_1_0_1"/>
<dbReference type="EMBL" id="KN818244">
    <property type="protein sequence ID" value="KIL65191.1"/>
    <property type="molecule type" value="Genomic_DNA"/>
</dbReference>
<dbReference type="OrthoDB" id="3213671at2759"/>
<evidence type="ECO:0000313" key="2">
    <source>
        <dbReference type="Proteomes" id="UP000054549"/>
    </source>
</evidence>
<name>A0A0C2X7B5_AMAMK</name>
<sequence>MNELIAFNIRVNTVNTQTFFGSPNLPRITDEPAGSLHKADMDFFAYMEDAMTSEESFVDDFAAFLLKMMGYDEGRRVIHLRKEMGFEMCGQRVDAKTDVCVMERPGSGAKDDPEPQLIAEAIAAFYETNRALRAAGLPPLQSKTFAGITMIGTAPTFYKIPVTKELLISLATTQYPPQVTTVEKLIPPVPSPERLVNDGYEAFAQQAHHIAVF</sequence>
<organism evidence="1 2">
    <name type="scientific">Amanita muscaria (strain Koide BX008)</name>
    <dbReference type="NCBI Taxonomy" id="946122"/>
    <lineage>
        <taxon>Eukaryota</taxon>
        <taxon>Fungi</taxon>
        <taxon>Dikarya</taxon>
        <taxon>Basidiomycota</taxon>
        <taxon>Agaricomycotina</taxon>
        <taxon>Agaricomycetes</taxon>
        <taxon>Agaricomycetidae</taxon>
        <taxon>Agaricales</taxon>
        <taxon>Pluteineae</taxon>
        <taxon>Amanitaceae</taxon>
        <taxon>Amanita</taxon>
    </lineage>
</organism>
<proteinExistence type="predicted"/>
<dbReference type="Proteomes" id="UP000054549">
    <property type="component" value="Unassembled WGS sequence"/>
</dbReference>
<gene>
    <name evidence="1" type="ORF">M378DRAFT_1039664</name>
</gene>
<keyword evidence="2" id="KW-1185">Reference proteome</keyword>
<evidence type="ECO:0000313" key="1">
    <source>
        <dbReference type="EMBL" id="KIL65191.1"/>
    </source>
</evidence>
<dbReference type="STRING" id="946122.A0A0C2X7B5"/>
<dbReference type="AlphaFoldDB" id="A0A0C2X7B5"/>
<accession>A0A0C2X7B5</accession>
<reference evidence="1 2" key="1">
    <citation type="submission" date="2014-04" db="EMBL/GenBank/DDBJ databases">
        <title>Evolutionary Origins and Diversification of the Mycorrhizal Mutualists.</title>
        <authorList>
            <consortium name="DOE Joint Genome Institute"/>
            <consortium name="Mycorrhizal Genomics Consortium"/>
            <person name="Kohler A."/>
            <person name="Kuo A."/>
            <person name="Nagy L.G."/>
            <person name="Floudas D."/>
            <person name="Copeland A."/>
            <person name="Barry K.W."/>
            <person name="Cichocki N."/>
            <person name="Veneault-Fourrey C."/>
            <person name="LaButti K."/>
            <person name="Lindquist E.A."/>
            <person name="Lipzen A."/>
            <person name="Lundell T."/>
            <person name="Morin E."/>
            <person name="Murat C."/>
            <person name="Riley R."/>
            <person name="Ohm R."/>
            <person name="Sun H."/>
            <person name="Tunlid A."/>
            <person name="Henrissat B."/>
            <person name="Grigoriev I.V."/>
            <person name="Hibbett D.S."/>
            <person name="Martin F."/>
        </authorList>
    </citation>
    <scope>NUCLEOTIDE SEQUENCE [LARGE SCALE GENOMIC DNA]</scope>
    <source>
        <strain evidence="1 2">Koide BX008</strain>
    </source>
</reference>